<comment type="similarity">
    <text evidence="1">Belongs to the CRISPR-associated Csm4 family.</text>
</comment>
<evidence type="ECO:0000313" key="7">
    <source>
        <dbReference type="Proteomes" id="UP000260793"/>
    </source>
</evidence>
<dbReference type="AlphaFoldDB" id="A0A3E4LS11"/>
<dbReference type="GO" id="GO:0003723">
    <property type="term" value="F:RNA binding"/>
    <property type="evidence" value="ECO:0007669"/>
    <property type="project" value="UniProtKB-KW"/>
</dbReference>
<sequence>MNYRIYKLKFKNGVHFGNGTLDESAVTFQADVLFSALYIEAIKQNCEKKFYQIVKSGDLRFSDAFPYFENTYTVPKPILYVEHNIQTEQEDRKKFKNMTYIPVEWLEKWLSGALNHVEDPMKNLGKKDQYIKAAVRGQEDTQLYHVGIYRFNVQNGLYIIAGYNKADDLQLLENLLSAISYTGIGGKKGSGLGRFAWEEAKKGTDFLMKYLNQESEIKMLLSGAFPQEKELDQSLEGASYLLNKRSGYVASEFYAEEYRRKRDLYVFAAGSCFKNEFEGDIYDVTNGGSHPVYRYAKPLFMGVPR</sequence>
<evidence type="ECO:0000256" key="3">
    <source>
        <dbReference type="ARBA" id="ARBA00022884"/>
    </source>
</evidence>
<dbReference type="Proteomes" id="UP000260793">
    <property type="component" value="Unassembled WGS sequence"/>
</dbReference>
<dbReference type="NCBIfam" id="TIGR01903">
    <property type="entry name" value="cas5_csm4"/>
    <property type="match status" value="1"/>
</dbReference>
<evidence type="ECO:0000259" key="5">
    <source>
        <dbReference type="Pfam" id="PF17953"/>
    </source>
</evidence>
<evidence type="ECO:0000256" key="2">
    <source>
        <dbReference type="ARBA" id="ARBA00016109"/>
    </source>
</evidence>
<dbReference type="RefSeq" id="WP_117688108.1">
    <property type="nucleotide sequence ID" value="NZ_CAUBJD010000044.1"/>
</dbReference>
<dbReference type="InterPro" id="IPR005510">
    <property type="entry name" value="Csm4"/>
</dbReference>
<keyword evidence="4" id="KW-0051">Antiviral defense</keyword>
<dbReference type="EMBL" id="QSQN01000015">
    <property type="protein sequence ID" value="RGK40243.1"/>
    <property type="molecule type" value="Genomic_DNA"/>
</dbReference>
<organism evidence="6 7">
    <name type="scientific">[Ruminococcus] lactaris</name>
    <dbReference type="NCBI Taxonomy" id="46228"/>
    <lineage>
        <taxon>Bacteria</taxon>
        <taxon>Bacillati</taxon>
        <taxon>Bacillota</taxon>
        <taxon>Clostridia</taxon>
        <taxon>Lachnospirales</taxon>
        <taxon>Lachnospiraceae</taxon>
        <taxon>Mediterraneibacter</taxon>
    </lineage>
</organism>
<reference evidence="6 7" key="1">
    <citation type="submission" date="2018-08" db="EMBL/GenBank/DDBJ databases">
        <title>A genome reference for cultivated species of the human gut microbiota.</title>
        <authorList>
            <person name="Zou Y."/>
            <person name="Xue W."/>
            <person name="Luo G."/>
        </authorList>
    </citation>
    <scope>NUCLEOTIDE SEQUENCE [LARGE SCALE GENOMIC DNA]</scope>
    <source>
        <strain evidence="6 7">TF11-7</strain>
    </source>
</reference>
<dbReference type="InterPro" id="IPR040932">
    <property type="entry name" value="Csm4_C"/>
</dbReference>
<evidence type="ECO:0000256" key="1">
    <source>
        <dbReference type="ARBA" id="ARBA00005772"/>
    </source>
</evidence>
<gene>
    <name evidence="6" type="primary">csm4</name>
    <name evidence="6" type="ORF">DXD17_07110</name>
</gene>
<dbReference type="GO" id="GO:0051607">
    <property type="term" value="P:defense response to virus"/>
    <property type="evidence" value="ECO:0007669"/>
    <property type="project" value="UniProtKB-KW"/>
</dbReference>
<keyword evidence="3" id="KW-0694">RNA-binding</keyword>
<feature type="domain" description="Csm4 C-terminal" evidence="5">
    <location>
        <begin position="213"/>
        <end position="303"/>
    </location>
</feature>
<name>A0A3E4LS11_9FIRM</name>
<dbReference type="Pfam" id="PF17953">
    <property type="entry name" value="Csm4_C"/>
    <property type="match status" value="1"/>
</dbReference>
<protein>
    <recommendedName>
        <fullName evidence="2">CRISPR system Cms protein Csm4</fullName>
    </recommendedName>
</protein>
<evidence type="ECO:0000313" key="6">
    <source>
        <dbReference type="EMBL" id="RGK40243.1"/>
    </source>
</evidence>
<comment type="caution">
    <text evidence="6">The sequence shown here is derived from an EMBL/GenBank/DDBJ whole genome shotgun (WGS) entry which is preliminary data.</text>
</comment>
<evidence type="ECO:0000256" key="4">
    <source>
        <dbReference type="ARBA" id="ARBA00023118"/>
    </source>
</evidence>
<proteinExistence type="inferred from homology"/>
<accession>A0A3E4LS11</accession>